<keyword evidence="2" id="KW-1185">Reference proteome</keyword>
<evidence type="ECO:0000313" key="1">
    <source>
        <dbReference type="EMBL" id="RDW89612.1"/>
    </source>
</evidence>
<protein>
    <submittedName>
        <fullName evidence="1">Uncharacterized protein</fullName>
    </submittedName>
</protein>
<proteinExistence type="predicted"/>
<comment type="caution">
    <text evidence="1">The sequence shown here is derived from an EMBL/GenBank/DDBJ whole genome shotgun (WGS) entry which is preliminary data.</text>
</comment>
<dbReference type="OrthoDB" id="2687452at2759"/>
<gene>
    <name evidence="1" type="ORF">BP6252_01644</name>
</gene>
<accession>A0A3D8STH9</accession>
<organism evidence="1 2">
    <name type="scientific">Coleophoma cylindrospora</name>
    <dbReference type="NCBI Taxonomy" id="1849047"/>
    <lineage>
        <taxon>Eukaryota</taxon>
        <taxon>Fungi</taxon>
        <taxon>Dikarya</taxon>
        <taxon>Ascomycota</taxon>
        <taxon>Pezizomycotina</taxon>
        <taxon>Leotiomycetes</taxon>
        <taxon>Helotiales</taxon>
        <taxon>Dermateaceae</taxon>
        <taxon>Coleophoma</taxon>
    </lineage>
</organism>
<dbReference type="Proteomes" id="UP000256645">
    <property type="component" value="Unassembled WGS sequence"/>
</dbReference>
<name>A0A3D8STH9_9HELO</name>
<dbReference type="EMBL" id="PDLM01000001">
    <property type="protein sequence ID" value="RDW89612.1"/>
    <property type="molecule type" value="Genomic_DNA"/>
</dbReference>
<dbReference type="AlphaFoldDB" id="A0A3D8STH9"/>
<evidence type="ECO:0000313" key="2">
    <source>
        <dbReference type="Proteomes" id="UP000256645"/>
    </source>
</evidence>
<sequence>MSALFGTVPNSSSPEHEDFHYFTWCTEYSQMPQFNYQTQTQSDSFLTFQIPSVSEYLETRLDILDEKGMRDEGYQGDFPMI</sequence>
<reference evidence="1 2" key="1">
    <citation type="journal article" date="2018" name="IMA Fungus">
        <title>IMA Genome-F 9: Draft genome sequence of Annulohypoxylon stygium, Aspergillus mulundensis, Berkeleyomyces basicola (syn. Thielaviopsis basicola), Ceratocystis smalleyi, two Cercospora beticola strains, Coleophoma cylindrospora, Fusarium fracticaudum, Phialophora cf. hyalina, and Morchella septimelata.</title>
        <authorList>
            <person name="Wingfield B.D."/>
            <person name="Bills G.F."/>
            <person name="Dong Y."/>
            <person name="Huang W."/>
            <person name="Nel W.J."/>
            <person name="Swalarsk-Parry B.S."/>
            <person name="Vaghefi N."/>
            <person name="Wilken P.M."/>
            <person name="An Z."/>
            <person name="de Beer Z.W."/>
            <person name="De Vos L."/>
            <person name="Chen L."/>
            <person name="Duong T.A."/>
            <person name="Gao Y."/>
            <person name="Hammerbacher A."/>
            <person name="Kikkert J.R."/>
            <person name="Li Y."/>
            <person name="Li H."/>
            <person name="Li K."/>
            <person name="Li Q."/>
            <person name="Liu X."/>
            <person name="Ma X."/>
            <person name="Naidoo K."/>
            <person name="Pethybridge S.J."/>
            <person name="Sun J."/>
            <person name="Steenkamp E.T."/>
            <person name="van der Nest M.A."/>
            <person name="van Wyk S."/>
            <person name="Wingfield M.J."/>
            <person name="Xiong C."/>
            <person name="Yue Q."/>
            <person name="Zhang X."/>
        </authorList>
    </citation>
    <scope>NUCLEOTIDE SEQUENCE [LARGE SCALE GENOMIC DNA]</scope>
    <source>
        <strain evidence="1 2">BP6252</strain>
    </source>
</reference>